<dbReference type="InterPro" id="IPR007332">
    <property type="entry name" value="DUF411"/>
</dbReference>
<dbReference type="Proteomes" id="UP000600449">
    <property type="component" value="Unassembled WGS sequence"/>
</dbReference>
<sequence length="157" mass="16365">MNHKTLAAALAGALLLGASGAVAETNRTMIVHKDPNCGCCGAWVDHVRAAGFEVEVRETSLMHEIKAELGVPDDLLSCHSAEVDGYVLEGHVPVSAIEAVLAQRPDVVGVAVPGMPMGSPGMDAPGMAAEPYEVVLFGEEGVRHPLGTFVGAERVER</sequence>
<keyword evidence="3" id="KW-1185">Reference proteome</keyword>
<evidence type="ECO:0000313" key="2">
    <source>
        <dbReference type="EMBL" id="GGK54802.1"/>
    </source>
</evidence>
<dbReference type="AlphaFoldDB" id="A0A917QK36"/>
<protein>
    <submittedName>
        <fullName evidence="2">Metal-binding protein</fullName>
    </submittedName>
</protein>
<feature type="chain" id="PRO_5037484610" evidence="1">
    <location>
        <begin position="24"/>
        <end position="157"/>
    </location>
</feature>
<gene>
    <name evidence="2" type="ORF">GCM10011322_46970</name>
</gene>
<organism evidence="2 3">
    <name type="scientific">Salinarimonas ramus</name>
    <dbReference type="NCBI Taxonomy" id="690164"/>
    <lineage>
        <taxon>Bacteria</taxon>
        <taxon>Pseudomonadati</taxon>
        <taxon>Pseudomonadota</taxon>
        <taxon>Alphaproteobacteria</taxon>
        <taxon>Hyphomicrobiales</taxon>
        <taxon>Salinarimonadaceae</taxon>
        <taxon>Salinarimonas</taxon>
    </lineage>
</organism>
<dbReference type="EMBL" id="BMMF01000020">
    <property type="protein sequence ID" value="GGK54802.1"/>
    <property type="molecule type" value="Genomic_DNA"/>
</dbReference>
<reference evidence="2 3" key="1">
    <citation type="journal article" date="2014" name="Int. J. Syst. Evol. Microbiol.">
        <title>Complete genome sequence of Corynebacterium casei LMG S-19264T (=DSM 44701T), isolated from a smear-ripened cheese.</title>
        <authorList>
            <consortium name="US DOE Joint Genome Institute (JGI-PGF)"/>
            <person name="Walter F."/>
            <person name="Albersmeier A."/>
            <person name="Kalinowski J."/>
            <person name="Ruckert C."/>
        </authorList>
    </citation>
    <scope>NUCLEOTIDE SEQUENCE [LARGE SCALE GENOMIC DNA]</scope>
    <source>
        <strain evidence="2 3">CGMCC 1.9161</strain>
    </source>
</reference>
<evidence type="ECO:0000256" key="1">
    <source>
        <dbReference type="SAM" id="SignalP"/>
    </source>
</evidence>
<keyword evidence="1" id="KW-0732">Signal</keyword>
<name>A0A917QK36_9HYPH</name>
<accession>A0A917QK36</accession>
<dbReference type="RefSeq" id="WP_188915725.1">
    <property type="nucleotide sequence ID" value="NZ_BMMF01000020.1"/>
</dbReference>
<comment type="caution">
    <text evidence="2">The sequence shown here is derived from an EMBL/GenBank/DDBJ whole genome shotgun (WGS) entry which is preliminary data.</text>
</comment>
<proteinExistence type="predicted"/>
<evidence type="ECO:0000313" key="3">
    <source>
        <dbReference type="Proteomes" id="UP000600449"/>
    </source>
</evidence>
<dbReference type="Pfam" id="PF04214">
    <property type="entry name" value="DUF411"/>
    <property type="match status" value="1"/>
</dbReference>
<feature type="signal peptide" evidence="1">
    <location>
        <begin position="1"/>
        <end position="23"/>
    </location>
</feature>